<dbReference type="EMBL" id="AP024601">
    <property type="protein sequence ID" value="BCU81243.1"/>
    <property type="molecule type" value="Genomic_DNA"/>
</dbReference>
<organism evidence="3 4">
    <name type="scientific">Polycladomyces abyssicola</name>
    <dbReference type="NCBI Taxonomy" id="1125966"/>
    <lineage>
        <taxon>Bacteria</taxon>
        <taxon>Bacillati</taxon>
        <taxon>Bacillota</taxon>
        <taxon>Bacilli</taxon>
        <taxon>Bacillales</taxon>
        <taxon>Thermoactinomycetaceae</taxon>
        <taxon>Polycladomyces</taxon>
    </lineage>
</organism>
<dbReference type="AlphaFoldDB" id="A0A8D5ZND6"/>
<evidence type="ECO:0000313" key="4">
    <source>
        <dbReference type="Proteomes" id="UP000677436"/>
    </source>
</evidence>
<dbReference type="PANTHER" id="PTHR21666">
    <property type="entry name" value="PEPTIDASE-RELATED"/>
    <property type="match status" value="1"/>
</dbReference>
<dbReference type="Pfam" id="PF01551">
    <property type="entry name" value="Peptidase_M23"/>
    <property type="match status" value="1"/>
</dbReference>
<proteinExistence type="predicted"/>
<evidence type="ECO:0000259" key="2">
    <source>
        <dbReference type="Pfam" id="PF01551"/>
    </source>
</evidence>
<feature type="signal peptide" evidence="1">
    <location>
        <begin position="1"/>
        <end position="25"/>
    </location>
</feature>
<dbReference type="InterPro" id="IPR011055">
    <property type="entry name" value="Dup_hybrid_motif"/>
</dbReference>
<keyword evidence="4" id="KW-1185">Reference proteome</keyword>
<dbReference type="RefSeq" id="WP_212774504.1">
    <property type="nucleotide sequence ID" value="NZ_AP024601.1"/>
</dbReference>
<evidence type="ECO:0000256" key="1">
    <source>
        <dbReference type="SAM" id="SignalP"/>
    </source>
</evidence>
<dbReference type="CDD" id="cd12797">
    <property type="entry name" value="M23_peptidase"/>
    <property type="match status" value="1"/>
</dbReference>
<evidence type="ECO:0000313" key="3">
    <source>
        <dbReference type="EMBL" id="BCU81243.1"/>
    </source>
</evidence>
<dbReference type="PANTHER" id="PTHR21666:SF270">
    <property type="entry name" value="MUREIN HYDROLASE ACTIVATOR ENVC"/>
    <property type="match status" value="1"/>
</dbReference>
<sequence length="150" mass="16479">MKHWITSLMVTAALLVGAGGSHVWAAKSFSQPVSGSYITQKYGKQHRAIDYQRYKHDKGFVGSIGDGKVIKVKRDAKCAYGWHVMVDHGDGYVSVYSHLSGISVLQGQKVKKGKKIGNMGKTGRVHAKYPILHLEVIKDGKKINPSSVMK</sequence>
<keyword evidence="1" id="KW-0732">Signal</keyword>
<dbReference type="SUPFAM" id="SSF51261">
    <property type="entry name" value="Duplicated hybrid motif"/>
    <property type="match status" value="1"/>
</dbReference>
<gene>
    <name evidence="3" type="ORF">JIR001_10260</name>
</gene>
<reference evidence="3" key="1">
    <citation type="journal article" date="2013" name="Int. J. Syst. Evol. Microbiol.">
        <title>Polycladomyces abyssicola gen. nov., sp. nov., a thermophilic filamentous bacterium isolated from hemipelagic sediment.</title>
        <authorList>
            <person name="Tsubouchi T."/>
            <person name="Shimane Y."/>
            <person name="Mori K."/>
            <person name="Usui K."/>
            <person name="Hiraki T."/>
            <person name="Tame A."/>
            <person name="Uematsu K."/>
            <person name="Maruyama T."/>
            <person name="Hatada Y."/>
        </authorList>
    </citation>
    <scope>NUCLEOTIDE SEQUENCE</scope>
    <source>
        <strain evidence="3">JIR-001</strain>
    </source>
</reference>
<dbReference type="Gene3D" id="2.70.70.10">
    <property type="entry name" value="Glucose Permease (Domain IIA)"/>
    <property type="match status" value="1"/>
</dbReference>
<dbReference type="InterPro" id="IPR050570">
    <property type="entry name" value="Cell_wall_metabolism_enzyme"/>
</dbReference>
<accession>A0A8D5ZND6</accession>
<reference evidence="3" key="2">
    <citation type="journal article" date="2021" name="Microbiol. Resour. Announc.">
        <title>Complete Genome Sequence of Polycladomyces abyssicola JIR-001T, Isolated from Hemipelagic Sediment in Deep Seawater.</title>
        <authorList>
            <person name="Tsubouchi T."/>
            <person name="Kaneko Y."/>
        </authorList>
    </citation>
    <scope>NUCLEOTIDE SEQUENCE</scope>
    <source>
        <strain evidence="3">JIR-001</strain>
    </source>
</reference>
<dbReference type="Proteomes" id="UP000677436">
    <property type="component" value="Chromosome"/>
</dbReference>
<feature type="chain" id="PRO_5034195901" description="M23ase beta-sheet core domain-containing protein" evidence="1">
    <location>
        <begin position="26"/>
        <end position="150"/>
    </location>
</feature>
<dbReference type="GO" id="GO:0004222">
    <property type="term" value="F:metalloendopeptidase activity"/>
    <property type="evidence" value="ECO:0007669"/>
    <property type="project" value="TreeGrafter"/>
</dbReference>
<name>A0A8D5ZND6_9BACL</name>
<protein>
    <recommendedName>
        <fullName evidence="2">M23ase beta-sheet core domain-containing protein</fullName>
    </recommendedName>
</protein>
<dbReference type="InterPro" id="IPR016047">
    <property type="entry name" value="M23ase_b-sheet_dom"/>
</dbReference>
<feature type="domain" description="M23ase beta-sheet core" evidence="2">
    <location>
        <begin position="45"/>
        <end position="145"/>
    </location>
</feature>
<dbReference type="KEGG" id="pabs:JIR001_10260"/>